<dbReference type="InterPro" id="IPR051706">
    <property type="entry name" value="Glycosyltransferase_domain"/>
</dbReference>
<dbReference type="PANTHER" id="PTHR32385">
    <property type="entry name" value="MANNOSYL PHOSPHORYLINOSITOL CERAMIDE SYNTHASE"/>
    <property type="match status" value="1"/>
</dbReference>
<dbReference type="SUPFAM" id="SSF53448">
    <property type="entry name" value="Nucleotide-diphospho-sugar transferases"/>
    <property type="match status" value="1"/>
</dbReference>
<name>A0A0J7YNZ4_BETVV</name>
<dbReference type="Proteomes" id="UP000035740">
    <property type="component" value="Unassembled WGS sequence"/>
</dbReference>
<dbReference type="GO" id="GO:0016020">
    <property type="term" value="C:membrane"/>
    <property type="evidence" value="ECO:0007669"/>
    <property type="project" value="GOC"/>
</dbReference>
<keyword evidence="2" id="KW-1185">Reference proteome</keyword>
<dbReference type="Gene3D" id="3.90.550.20">
    <property type="match status" value="1"/>
</dbReference>
<dbReference type="AlphaFoldDB" id="A0A0J7YNZ4"/>
<dbReference type="OrthoDB" id="3647at2759"/>
<gene>
    <name evidence="1" type="ORF">BVRB_042000</name>
</gene>
<sequence length="161" mass="19219">HSDPDDIFAKLHSETDLYTYPLSKIRRKPGRSGCRVAQKQSWLPEAFSAPLNTKFDRYSPHDKEWLEKFASVYNKLANPGYRRQSIPSIIHQIWLGDRDIPPKFIKWADSLIRLNDKFEYKLWRDQDVVDLHLIRRDLYENATTPVQRSDILRWELLYQFG</sequence>
<dbReference type="Gramene" id="KMS64853">
    <property type="protein sequence ID" value="KMS64853"/>
    <property type="gene ID" value="BVRB_042000"/>
</dbReference>
<dbReference type="PANTHER" id="PTHR32385:SF15">
    <property type="entry name" value="INOSITOL PHOSPHOCERAMIDE MANNOSYLTRANSFERASE 1"/>
    <property type="match status" value="1"/>
</dbReference>
<feature type="non-terminal residue" evidence="1">
    <location>
        <position position="1"/>
    </location>
</feature>
<organism evidence="1 2">
    <name type="scientific">Beta vulgaris subsp. vulgaris</name>
    <name type="common">Beet</name>
    <dbReference type="NCBI Taxonomy" id="3555"/>
    <lineage>
        <taxon>Eukaryota</taxon>
        <taxon>Viridiplantae</taxon>
        <taxon>Streptophyta</taxon>
        <taxon>Embryophyta</taxon>
        <taxon>Tracheophyta</taxon>
        <taxon>Spermatophyta</taxon>
        <taxon>Magnoliopsida</taxon>
        <taxon>eudicotyledons</taxon>
        <taxon>Gunneridae</taxon>
        <taxon>Pentapetalae</taxon>
        <taxon>Caryophyllales</taxon>
        <taxon>Chenopodiaceae</taxon>
        <taxon>Betoideae</taxon>
        <taxon>Beta</taxon>
    </lineage>
</organism>
<evidence type="ECO:0000313" key="1">
    <source>
        <dbReference type="EMBL" id="KMS64853.1"/>
    </source>
</evidence>
<accession>A0A0J7YNZ4</accession>
<dbReference type="GO" id="GO:0000030">
    <property type="term" value="F:mannosyltransferase activity"/>
    <property type="evidence" value="ECO:0007669"/>
    <property type="project" value="TreeGrafter"/>
</dbReference>
<protein>
    <submittedName>
        <fullName evidence="1">Uncharacterized protein</fullName>
    </submittedName>
</protein>
<evidence type="ECO:0000313" key="2">
    <source>
        <dbReference type="Proteomes" id="UP000035740"/>
    </source>
</evidence>
<reference evidence="1 2" key="1">
    <citation type="journal article" date="2014" name="Nature">
        <title>The genome of the recently domesticated crop plant sugar beet (Beta vulgaris).</title>
        <authorList>
            <person name="Dohm J.C."/>
            <person name="Minoche A.E."/>
            <person name="Holtgrawe D."/>
            <person name="Capella-Gutierrez S."/>
            <person name="Zakrzewski F."/>
            <person name="Tafer H."/>
            <person name="Rupp O."/>
            <person name="Sorensen T.R."/>
            <person name="Stracke R."/>
            <person name="Reinhardt R."/>
            <person name="Goesmann A."/>
            <person name="Kraft T."/>
            <person name="Schulz B."/>
            <person name="Stadler P.F."/>
            <person name="Schmidt T."/>
            <person name="Gabaldon T."/>
            <person name="Lehrach H."/>
            <person name="Weisshaar B."/>
            <person name="Himmelbauer H."/>
        </authorList>
    </citation>
    <scope>NUCLEOTIDE SEQUENCE [LARGE SCALE GENOMIC DNA]</scope>
    <source>
        <tissue evidence="1">Taproot</tissue>
    </source>
</reference>
<dbReference type="GO" id="GO:0051999">
    <property type="term" value="P:mannosyl-inositol phosphorylceramide biosynthetic process"/>
    <property type="evidence" value="ECO:0007669"/>
    <property type="project" value="TreeGrafter"/>
</dbReference>
<proteinExistence type="predicted"/>
<feature type="non-terminal residue" evidence="1">
    <location>
        <position position="161"/>
    </location>
</feature>
<dbReference type="EMBL" id="KQ120409">
    <property type="protein sequence ID" value="KMS64853.1"/>
    <property type="molecule type" value="Genomic_DNA"/>
</dbReference>
<dbReference type="InterPro" id="IPR029044">
    <property type="entry name" value="Nucleotide-diphossugar_trans"/>
</dbReference>